<organism evidence="3 4">
    <name type="scientific">Wuchereria bancrofti</name>
    <dbReference type="NCBI Taxonomy" id="6293"/>
    <lineage>
        <taxon>Eukaryota</taxon>
        <taxon>Metazoa</taxon>
        <taxon>Ecdysozoa</taxon>
        <taxon>Nematoda</taxon>
        <taxon>Chromadorea</taxon>
        <taxon>Rhabditida</taxon>
        <taxon>Spirurina</taxon>
        <taxon>Spiruromorpha</taxon>
        <taxon>Filarioidea</taxon>
        <taxon>Onchocercidae</taxon>
        <taxon>Wuchereria</taxon>
    </lineage>
</organism>
<dbReference type="EMBL" id="UYWW01008731">
    <property type="protein sequence ID" value="VDM15972.1"/>
    <property type="molecule type" value="Genomic_DNA"/>
</dbReference>
<sequence>MAKEICAKTCGLCEITTSTIVTPVCDDAYNQCDSTICTIPIANEICAKTCGFCGAASSTTVTPGKLV</sequence>
<evidence type="ECO:0000313" key="3">
    <source>
        <dbReference type="EMBL" id="VDM15972.1"/>
    </source>
</evidence>
<evidence type="ECO:0000313" key="4">
    <source>
        <dbReference type="Proteomes" id="UP000270924"/>
    </source>
</evidence>
<gene>
    <name evidence="3" type="ORF">WBA_LOCUS9209</name>
</gene>
<evidence type="ECO:0000256" key="1">
    <source>
        <dbReference type="PROSITE-ProRule" id="PRU01005"/>
    </source>
</evidence>
<dbReference type="AlphaFoldDB" id="A0A3P7G065"/>
<keyword evidence="1" id="KW-1015">Disulfide bond</keyword>
<dbReference type="OrthoDB" id="5863768at2759"/>
<feature type="domain" description="ShKT" evidence="2">
    <location>
        <begin position="25"/>
        <end position="53"/>
    </location>
</feature>
<dbReference type="InParanoid" id="A0A3P7G065"/>
<keyword evidence="4" id="KW-1185">Reference proteome</keyword>
<dbReference type="Pfam" id="PF01549">
    <property type="entry name" value="ShK"/>
    <property type="match status" value="2"/>
</dbReference>
<proteinExistence type="predicted"/>
<protein>
    <recommendedName>
        <fullName evidence="2">ShKT domain-containing protein</fullName>
    </recommendedName>
</protein>
<feature type="disulfide bond" evidence="1">
    <location>
        <begin position="37"/>
        <end position="50"/>
    </location>
</feature>
<comment type="caution">
    <text evidence="1">Lacks conserved residue(s) required for the propagation of feature annotation.</text>
</comment>
<accession>A0A3P7G065</accession>
<dbReference type="PROSITE" id="PS51670">
    <property type="entry name" value="SHKT"/>
    <property type="match status" value="1"/>
</dbReference>
<reference evidence="3 4" key="1">
    <citation type="submission" date="2018-11" db="EMBL/GenBank/DDBJ databases">
        <authorList>
            <consortium name="Pathogen Informatics"/>
        </authorList>
    </citation>
    <scope>NUCLEOTIDE SEQUENCE [LARGE SCALE GENOMIC DNA]</scope>
</reference>
<dbReference type="InterPro" id="IPR003582">
    <property type="entry name" value="ShKT_dom"/>
</dbReference>
<dbReference type="Proteomes" id="UP000270924">
    <property type="component" value="Unassembled WGS sequence"/>
</dbReference>
<name>A0A3P7G065_WUCBA</name>
<evidence type="ECO:0000259" key="2">
    <source>
        <dbReference type="PROSITE" id="PS51670"/>
    </source>
</evidence>